<reference evidence="2" key="2">
    <citation type="journal article" date="2023" name="BMC Genomics">
        <title>Pest status, molecular evolution, and epigenetic factors derived from the genome assembly of Frankliniella fusca, a thysanopteran phytovirus vector.</title>
        <authorList>
            <person name="Catto M.A."/>
            <person name="Labadie P.E."/>
            <person name="Jacobson A.L."/>
            <person name="Kennedy G.G."/>
            <person name="Srinivasan R."/>
            <person name="Hunt B.G."/>
        </authorList>
    </citation>
    <scope>NUCLEOTIDE SEQUENCE</scope>
    <source>
        <strain evidence="2">PL_HMW_Pooled</strain>
    </source>
</reference>
<gene>
    <name evidence="2" type="ORF">KUF71_015342</name>
</gene>
<feature type="region of interest" description="Disordered" evidence="1">
    <location>
        <begin position="63"/>
        <end position="85"/>
    </location>
</feature>
<dbReference type="AlphaFoldDB" id="A0AAE1LQU0"/>
<evidence type="ECO:0000313" key="2">
    <source>
        <dbReference type="EMBL" id="KAK3927007.1"/>
    </source>
</evidence>
<proteinExistence type="predicted"/>
<evidence type="ECO:0000313" key="3">
    <source>
        <dbReference type="Proteomes" id="UP001219518"/>
    </source>
</evidence>
<dbReference type="Gene3D" id="2.60.40.10">
    <property type="entry name" value="Immunoglobulins"/>
    <property type="match status" value="1"/>
</dbReference>
<name>A0AAE1LQU0_9NEOP</name>
<reference evidence="2" key="1">
    <citation type="submission" date="2021-07" db="EMBL/GenBank/DDBJ databases">
        <authorList>
            <person name="Catto M.A."/>
            <person name="Jacobson A."/>
            <person name="Kennedy G."/>
            <person name="Labadie P."/>
            <person name="Hunt B.G."/>
            <person name="Srinivasan R."/>
        </authorList>
    </citation>
    <scope>NUCLEOTIDE SEQUENCE</scope>
    <source>
        <strain evidence="2">PL_HMW_Pooled</strain>
        <tissue evidence="2">Head</tissue>
    </source>
</reference>
<dbReference type="Proteomes" id="UP001219518">
    <property type="component" value="Unassembled WGS sequence"/>
</dbReference>
<dbReference type="EMBL" id="JAHWGI010001276">
    <property type="protein sequence ID" value="KAK3927007.1"/>
    <property type="molecule type" value="Genomic_DNA"/>
</dbReference>
<organism evidence="2 3">
    <name type="scientific">Frankliniella fusca</name>
    <dbReference type="NCBI Taxonomy" id="407009"/>
    <lineage>
        <taxon>Eukaryota</taxon>
        <taxon>Metazoa</taxon>
        <taxon>Ecdysozoa</taxon>
        <taxon>Arthropoda</taxon>
        <taxon>Hexapoda</taxon>
        <taxon>Insecta</taxon>
        <taxon>Pterygota</taxon>
        <taxon>Neoptera</taxon>
        <taxon>Paraneoptera</taxon>
        <taxon>Thysanoptera</taxon>
        <taxon>Terebrantia</taxon>
        <taxon>Thripoidea</taxon>
        <taxon>Thripidae</taxon>
        <taxon>Frankliniella</taxon>
    </lineage>
</organism>
<comment type="caution">
    <text evidence="2">The sequence shown here is derived from an EMBL/GenBank/DDBJ whole genome shotgun (WGS) entry which is preliminary data.</text>
</comment>
<protein>
    <submittedName>
        <fullName evidence="2">Toxin TxpA</fullName>
    </submittedName>
</protein>
<sequence>MCVTASTHEESAVLRGQAQLPCDITTNVTGDSVFLVVWYKDNTRPIYRRQQWHTPPPRIACLPLPSGSRWSRQSGSSSLVVQPDP</sequence>
<feature type="compositionally biased region" description="Low complexity" evidence="1">
    <location>
        <begin position="66"/>
        <end position="78"/>
    </location>
</feature>
<evidence type="ECO:0000256" key="1">
    <source>
        <dbReference type="SAM" id="MobiDB-lite"/>
    </source>
</evidence>
<dbReference type="InterPro" id="IPR013783">
    <property type="entry name" value="Ig-like_fold"/>
</dbReference>
<accession>A0AAE1LQU0</accession>
<keyword evidence="3" id="KW-1185">Reference proteome</keyword>